<feature type="domain" description="HTH luxR-type" evidence="4">
    <location>
        <begin position="863"/>
        <end position="926"/>
    </location>
</feature>
<evidence type="ECO:0000256" key="3">
    <source>
        <dbReference type="SAM" id="MobiDB-lite"/>
    </source>
</evidence>
<dbReference type="PANTHER" id="PTHR16305">
    <property type="entry name" value="TESTICULAR SOLUBLE ADENYLYL CYCLASE"/>
    <property type="match status" value="1"/>
</dbReference>
<dbReference type="CDD" id="cd06170">
    <property type="entry name" value="LuxR_C_like"/>
    <property type="match status" value="1"/>
</dbReference>
<accession>A0ABX8R8M4</accession>
<dbReference type="InterPro" id="IPR041664">
    <property type="entry name" value="AAA_16"/>
</dbReference>
<keyword evidence="6" id="KW-1185">Reference proteome</keyword>
<dbReference type="SUPFAM" id="SSF46894">
    <property type="entry name" value="C-terminal effector domain of the bipartite response regulators"/>
    <property type="match status" value="1"/>
</dbReference>
<gene>
    <name evidence="5" type="ORF">AGRA3207_007734</name>
</gene>
<dbReference type="Proteomes" id="UP001049518">
    <property type="component" value="Chromosome"/>
</dbReference>
<dbReference type="InterPro" id="IPR027417">
    <property type="entry name" value="P-loop_NTPase"/>
</dbReference>
<proteinExistence type="predicted"/>
<dbReference type="PANTHER" id="PTHR16305:SF28">
    <property type="entry name" value="GUANYLATE CYCLASE DOMAIN-CONTAINING PROTEIN"/>
    <property type="match status" value="1"/>
</dbReference>
<dbReference type="PROSITE" id="PS00622">
    <property type="entry name" value="HTH_LUXR_1"/>
    <property type="match status" value="1"/>
</dbReference>
<evidence type="ECO:0000313" key="6">
    <source>
        <dbReference type="Proteomes" id="UP001049518"/>
    </source>
</evidence>
<evidence type="ECO:0000259" key="4">
    <source>
        <dbReference type="PROSITE" id="PS50043"/>
    </source>
</evidence>
<dbReference type="Pfam" id="PF13191">
    <property type="entry name" value="AAA_16"/>
    <property type="match status" value="1"/>
</dbReference>
<dbReference type="InterPro" id="IPR036388">
    <property type="entry name" value="WH-like_DNA-bd_sf"/>
</dbReference>
<dbReference type="SMART" id="SM00421">
    <property type="entry name" value="HTH_LUXR"/>
    <property type="match status" value="1"/>
</dbReference>
<keyword evidence="1" id="KW-0547">Nucleotide-binding</keyword>
<dbReference type="PROSITE" id="PS50043">
    <property type="entry name" value="HTH_LUXR_2"/>
    <property type="match status" value="1"/>
</dbReference>
<dbReference type="PRINTS" id="PR00038">
    <property type="entry name" value="HTHLUXR"/>
</dbReference>
<evidence type="ECO:0000313" key="5">
    <source>
        <dbReference type="EMBL" id="QXJ26127.1"/>
    </source>
</evidence>
<evidence type="ECO:0000256" key="2">
    <source>
        <dbReference type="ARBA" id="ARBA00022840"/>
    </source>
</evidence>
<dbReference type="Gene3D" id="1.10.10.10">
    <property type="entry name" value="Winged helix-like DNA-binding domain superfamily/Winged helix DNA-binding domain"/>
    <property type="match status" value="1"/>
</dbReference>
<dbReference type="EMBL" id="CP059572">
    <property type="protein sequence ID" value="QXJ26127.1"/>
    <property type="molecule type" value="Genomic_DNA"/>
</dbReference>
<reference evidence="5" key="1">
    <citation type="submission" date="2020-07" db="EMBL/GenBank/DDBJ databases">
        <authorList>
            <person name="Tarantini F.S."/>
            <person name="Hong K.W."/>
            <person name="Chan K.G."/>
        </authorList>
    </citation>
    <scope>NUCLEOTIDE SEQUENCE</scope>
    <source>
        <strain evidence="5">32-07</strain>
    </source>
</reference>
<dbReference type="Pfam" id="PF00196">
    <property type="entry name" value="GerE"/>
    <property type="match status" value="1"/>
</dbReference>
<protein>
    <submittedName>
        <fullName evidence="5">AAA family ATPase</fullName>
    </submittedName>
</protein>
<dbReference type="InterPro" id="IPR016032">
    <property type="entry name" value="Sig_transdc_resp-reg_C-effctor"/>
</dbReference>
<feature type="region of interest" description="Disordered" evidence="3">
    <location>
        <begin position="503"/>
        <end position="552"/>
    </location>
</feature>
<organism evidence="5 6">
    <name type="scientific">Actinomadura graeca</name>
    <dbReference type="NCBI Taxonomy" id="2750812"/>
    <lineage>
        <taxon>Bacteria</taxon>
        <taxon>Bacillati</taxon>
        <taxon>Actinomycetota</taxon>
        <taxon>Actinomycetes</taxon>
        <taxon>Streptosporangiales</taxon>
        <taxon>Thermomonosporaceae</taxon>
        <taxon>Actinomadura</taxon>
    </lineage>
</organism>
<keyword evidence="2" id="KW-0067">ATP-binding</keyword>
<sequence length="951" mass="103272">MSPVKRNEEVAVLEELLTDSLLVRSRVAVISGGVATGKSSLLCSLERRARESGAIVLGAVASPLETGLPVGVLEQLFSSPELPDAMAERATRLLNSHRLPLLVWFRGMWDLLRGLTEHRPVVIGVDDVHHADETSLRCLLYLVRRLRSARLLTVLTERTRPHTAKAPLHTEFLHEPHSRLIELGPMSAADVADLLRSRFDAGTARRLAPALHETSAGNPALVEALLEDYAAGPQPLVPEGLAGRAFGRAVVGFLRRHEFPVLDAARALAVLNKPLPPRLLGMLLDIDAESAARAVATLASAGVLHGGRFRHGVAQAAVADGMPAGERRDLHLRAAQLLHSEGAAAAEVAEHIVASNHGEPPWALPTLREAAEQALIRDDLDTGIRYLRAAHQMCGDERRRAVIAAVLADAEWRVDPTMVLRRLPECDLAIRENLLDERYATAPLTSLMWQGRLSEALRTVGTMLRNGLGAQSDEHPAVLDLIPLQHWPSYLYPELLPPAWPGDAVQPGNPVQPGTTVRHGPLPHGPARPGTIARPAPPSAAAPPSDGGDHAEPLLVTRLRRGDIDGALGAAERILERSRLSEQTFVPLSIALGTLVYGARPARSAPWCDLLVEEAATRRSPTWLALFTALRSLIDLRQGDLAGAGERAETAWNLIPRKGWGVVAGLPLSCMIQVWTSTGRHDDAAALLETSVPEAMFRTPMGQHYYYARGRHHLAAKRYHAALYDFRACGSMRADASIEPWRLGAAQTLLALGREPREARRLADEQLALVSPIHLRTRGMSLRVKAATLGLPDRRPLLERSAELLERYGDRLELAHTLRDLGDLHSRTGGHERARELGAKADALARQCGIPCRAAPPDGDEGPGVPGLRLSDAERRVASLAADGYTNREISKKLYITISTVEQHLTNTYRKLNVKRFDLKGALQAGEIVLPPSGPALGTGGRHVRDADVRH</sequence>
<dbReference type="SUPFAM" id="SSF52540">
    <property type="entry name" value="P-loop containing nucleoside triphosphate hydrolases"/>
    <property type="match status" value="1"/>
</dbReference>
<name>A0ABX8R8M4_9ACTN</name>
<dbReference type="RefSeq" id="WP_231332355.1">
    <property type="nucleotide sequence ID" value="NZ_CP059572.1"/>
</dbReference>
<evidence type="ECO:0000256" key="1">
    <source>
        <dbReference type="ARBA" id="ARBA00022741"/>
    </source>
</evidence>
<dbReference type="InterPro" id="IPR000792">
    <property type="entry name" value="Tscrpt_reg_LuxR_C"/>
</dbReference>